<dbReference type="GO" id="GO:0031624">
    <property type="term" value="F:ubiquitin conjugating enzyme binding"/>
    <property type="evidence" value="ECO:0007669"/>
    <property type="project" value="TreeGrafter"/>
</dbReference>
<sequence length="306" mass="34774">MDLSSLRVKELTEICRSFGIRTSGRKAELVERIKANATYQADVTALAKMGINNEQQKSHNGTKRSLSYTYTDSNKKQKNGQEDNVAIDAVFERFLDPDAEEASITDDGILAFCDAVGIDAQDPVMLALSCAMEAETMGVYTRTEFRRGMHKLHCYSIEDLRGKLPTLRNQMRDRTQFSTIYSFTFGFSKDSAQKSLALELAVGLWELLLPGHFHWHHHWMQYVRGNSRGVVSKDLWLQVLDFGLQIKPDLSNFDENGAWPVLLDDFAAHMRELITKKGLLVVQQEEDTMFTETDKTDDTESMVVDE</sequence>
<dbReference type="Proteomes" id="UP001159659">
    <property type="component" value="Unassembled WGS sequence"/>
</dbReference>
<dbReference type="SMART" id="SM00513">
    <property type="entry name" value="SAP"/>
    <property type="match status" value="1"/>
</dbReference>
<dbReference type="GO" id="GO:0032182">
    <property type="term" value="F:ubiquitin-like protein binding"/>
    <property type="evidence" value="ECO:0007669"/>
    <property type="project" value="TreeGrafter"/>
</dbReference>
<dbReference type="PANTHER" id="PTHR12281:SF31">
    <property type="entry name" value="DCN1-LIKE PROTEIN 3"/>
    <property type="match status" value="1"/>
</dbReference>
<dbReference type="InterPro" id="IPR003034">
    <property type="entry name" value="SAP_dom"/>
</dbReference>
<dbReference type="SUPFAM" id="SSF68906">
    <property type="entry name" value="SAP domain"/>
    <property type="match status" value="1"/>
</dbReference>
<evidence type="ECO:0000313" key="5">
    <source>
        <dbReference type="EMBL" id="CAI5709106.1"/>
    </source>
</evidence>
<keyword evidence="6" id="KW-1185">Reference proteome</keyword>
<dbReference type="InterPro" id="IPR005176">
    <property type="entry name" value="PONY_dom"/>
</dbReference>
<dbReference type="GO" id="GO:0097602">
    <property type="term" value="F:cullin family protein binding"/>
    <property type="evidence" value="ECO:0007669"/>
    <property type="project" value="TreeGrafter"/>
</dbReference>
<evidence type="ECO:0000313" key="4">
    <source>
        <dbReference type="EMBL" id="CAH0493423.1"/>
    </source>
</evidence>
<organism evidence="5 7">
    <name type="scientific">Peronospora farinosa</name>
    <dbReference type="NCBI Taxonomy" id="134698"/>
    <lineage>
        <taxon>Eukaryota</taxon>
        <taxon>Sar</taxon>
        <taxon>Stramenopiles</taxon>
        <taxon>Oomycota</taxon>
        <taxon>Peronosporomycetes</taxon>
        <taxon>Peronosporales</taxon>
        <taxon>Peronosporaceae</taxon>
        <taxon>Peronospora</taxon>
    </lineage>
</organism>
<reference evidence="5" key="2">
    <citation type="submission" date="2022-12" db="EMBL/GenBank/DDBJ databases">
        <authorList>
            <person name="Webb A."/>
        </authorList>
    </citation>
    <scope>NUCLEOTIDE SEQUENCE</scope>
    <source>
        <strain evidence="5">Pf2</strain>
    </source>
</reference>
<accession>A0AAV0T006</accession>
<feature type="domain" description="DCUN1" evidence="3">
    <location>
        <begin position="82"/>
        <end position="271"/>
    </location>
</feature>
<protein>
    <recommendedName>
        <fullName evidence="1">Defective in cullin neddylation protein</fullName>
    </recommendedName>
</protein>
<dbReference type="PANTHER" id="PTHR12281">
    <property type="entry name" value="RP42 RELATED"/>
    <property type="match status" value="1"/>
</dbReference>
<gene>
    <name evidence="4" type="ORF">PFR001_LOCUS8559</name>
    <name evidence="5" type="ORF">PFR002_LOCUS1957</name>
</gene>
<evidence type="ECO:0000259" key="3">
    <source>
        <dbReference type="PROSITE" id="PS51229"/>
    </source>
</evidence>
<dbReference type="PROSITE" id="PS51229">
    <property type="entry name" value="DCUN1"/>
    <property type="match status" value="1"/>
</dbReference>
<dbReference type="InterPro" id="IPR036361">
    <property type="entry name" value="SAP_dom_sf"/>
</dbReference>
<name>A0AAV0T006_9STRA</name>
<dbReference type="AlphaFoldDB" id="A0AAV0T006"/>
<dbReference type="InterPro" id="IPR042460">
    <property type="entry name" value="DCN1-like_PONY"/>
</dbReference>
<dbReference type="Pfam" id="PF02037">
    <property type="entry name" value="SAP"/>
    <property type="match status" value="1"/>
</dbReference>
<dbReference type="EMBL" id="CAKLBC010001723">
    <property type="protein sequence ID" value="CAH0493423.1"/>
    <property type="molecule type" value="Genomic_DNA"/>
</dbReference>
<dbReference type="EMBL" id="CANTFK010000208">
    <property type="protein sequence ID" value="CAI5709106.1"/>
    <property type="molecule type" value="Genomic_DNA"/>
</dbReference>
<evidence type="ECO:0000259" key="2">
    <source>
        <dbReference type="PROSITE" id="PS50800"/>
    </source>
</evidence>
<dbReference type="GO" id="GO:0045116">
    <property type="term" value="P:protein neddylation"/>
    <property type="evidence" value="ECO:0007669"/>
    <property type="project" value="TreeGrafter"/>
</dbReference>
<dbReference type="PROSITE" id="PS50800">
    <property type="entry name" value="SAP"/>
    <property type="match status" value="1"/>
</dbReference>
<evidence type="ECO:0000256" key="1">
    <source>
        <dbReference type="RuleBase" id="RU410713"/>
    </source>
</evidence>
<proteinExistence type="predicted"/>
<dbReference type="Proteomes" id="UP001157938">
    <property type="component" value="Unassembled WGS sequence"/>
</dbReference>
<dbReference type="Gene3D" id="1.10.238.200">
    <property type="entry name" value="Cullin, PONY binding domain"/>
    <property type="match status" value="1"/>
</dbReference>
<dbReference type="Gene3D" id="1.10.720.30">
    <property type="entry name" value="SAP domain"/>
    <property type="match status" value="1"/>
</dbReference>
<dbReference type="GO" id="GO:0000151">
    <property type="term" value="C:ubiquitin ligase complex"/>
    <property type="evidence" value="ECO:0007669"/>
    <property type="project" value="TreeGrafter"/>
</dbReference>
<feature type="domain" description="SAP" evidence="2">
    <location>
        <begin position="3"/>
        <end position="37"/>
    </location>
</feature>
<evidence type="ECO:0000313" key="6">
    <source>
        <dbReference type="Proteomes" id="UP001157938"/>
    </source>
</evidence>
<comment type="function">
    <text evidence="1">Neddylation of cullins play an essential role in the regulation of SCF-type complexes activity.</text>
</comment>
<reference evidence="4 6" key="1">
    <citation type="submission" date="2021-11" db="EMBL/GenBank/DDBJ databases">
        <authorList>
            <person name="Islam A."/>
            <person name="Islam S."/>
            <person name="Flora M.S."/>
            <person name="Rahman M."/>
            <person name="Ziaur R.M."/>
            <person name="Epstein J.H."/>
            <person name="Hassan M."/>
            <person name="Klassen M."/>
            <person name="Woodard K."/>
            <person name="Webb A."/>
            <person name="Webby R.J."/>
            <person name="El Zowalaty M.E."/>
        </authorList>
    </citation>
    <scope>NUCLEOTIDE SEQUENCE [LARGE SCALE GENOMIC DNA]</scope>
    <source>
        <strain evidence="4">Pf1</strain>
    </source>
</reference>
<dbReference type="Pfam" id="PF03556">
    <property type="entry name" value="Cullin_binding"/>
    <property type="match status" value="1"/>
</dbReference>
<evidence type="ECO:0000313" key="7">
    <source>
        <dbReference type="Proteomes" id="UP001159659"/>
    </source>
</evidence>
<dbReference type="Gene3D" id="1.10.238.10">
    <property type="entry name" value="EF-hand"/>
    <property type="match status" value="1"/>
</dbReference>
<comment type="caution">
    <text evidence="5">The sequence shown here is derived from an EMBL/GenBank/DDBJ whole genome shotgun (WGS) entry which is preliminary data.</text>
</comment>
<dbReference type="InterPro" id="IPR014764">
    <property type="entry name" value="DCN-prot"/>
</dbReference>